<accession>A0AAP0L910</accession>
<organism evidence="1 2">
    <name type="scientific">Stephania cephalantha</name>
    <dbReference type="NCBI Taxonomy" id="152367"/>
    <lineage>
        <taxon>Eukaryota</taxon>
        <taxon>Viridiplantae</taxon>
        <taxon>Streptophyta</taxon>
        <taxon>Embryophyta</taxon>
        <taxon>Tracheophyta</taxon>
        <taxon>Spermatophyta</taxon>
        <taxon>Magnoliopsida</taxon>
        <taxon>Ranunculales</taxon>
        <taxon>Menispermaceae</taxon>
        <taxon>Menispermoideae</taxon>
        <taxon>Cissampelideae</taxon>
        <taxon>Stephania</taxon>
    </lineage>
</organism>
<sequence length="298" mass="33646">MSSTSGLSKALFIFRNKWSTPWEELEKALSKGMAKPVQLQAVGADMAILLCANEEEQARVYKERYGMCRDLIFRIHQWNPYFHWMERKSGRVNCWIAVEGLPLNMWNKFAFKMIGDTFGGLVEVHPNTINRKSLERVVMKVKGSKHKFLNKEVIVPCCGRSVTIQIVKWETMNPGWNLDQNNGSSDEGMIAPTMVVQEEILRNQGGAFFSLTLDNSLNAVQERGHNEEVITQSDGGNVVEMAAQNVSSYANLGRMVQRPTNAQEEQLPFMGTREGEIAQKEKEVIIAKMQMDEGPIGS</sequence>
<evidence type="ECO:0008006" key="3">
    <source>
        <dbReference type="Google" id="ProtNLM"/>
    </source>
</evidence>
<protein>
    <recommendedName>
        <fullName evidence="3">DUF4283 domain-containing protein</fullName>
    </recommendedName>
</protein>
<dbReference type="PANTHER" id="PTHR34427">
    <property type="entry name" value="DUF4283 DOMAIN PROTEIN"/>
    <property type="match status" value="1"/>
</dbReference>
<dbReference type="Proteomes" id="UP001419268">
    <property type="component" value="Unassembled WGS sequence"/>
</dbReference>
<evidence type="ECO:0000313" key="1">
    <source>
        <dbReference type="EMBL" id="KAK9166083.1"/>
    </source>
</evidence>
<gene>
    <name evidence="1" type="ORF">Scep_001274</name>
</gene>
<dbReference type="AlphaFoldDB" id="A0AAP0L910"/>
<dbReference type="PANTHER" id="PTHR34427:SF5">
    <property type="entry name" value="DUF4283 DOMAIN-CONTAINING PROTEIN"/>
    <property type="match status" value="1"/>
</dbReference>
<reference evidence="1 2" key="1">
    <citation type="submission" date="2024-01" db="EMBL/GenBank/DDBJ databases">
        <title>Genome assemblies of Stephania.</title>
        <authorList>
            <person name="Yang L."/>
        </authorList>
    </citation>
    <scope>NUCLEOTIDE SEQUENCE [LARGE SCALE GENOMIC DNA]</scope>
    <source>
        <strain evidence="1">JXDWG</strain>
        <tissue evidence="1">Leaf</tissue>
    </source>
</reference>
<dbReference type="EMBL" id="JBBNAG010000001">
    <property type="protein sequence ID" value="KAK9166083.1"/>
    <property type="molecule type" value="Genomic_DNA"/>
</dbReference>
<evidence type="ECO:0000313" key="2">
    <source>
        <dbReference type="Proteomes" id="UP001419268"/>
    </source>
</evidence>
<keyword evidence="2" id="KW-1185">Reference proteome</keyword>
<proteinExistence type="predicted"/>
<comment type="caution">
    <text evidence="1">The sequence shown here is derived from an EMBL/GenBank/DDBJ whole genome shotgun (WGS) entry which is preliminary data.</text>
</comment>
<name>A0AAP0L910_9MAGN</name>